<reference evidence="2" key="1">
    <citation type="journal article" date="2019" name="Int. J. Syst. Evol. Microbiol.">
        <title>The Global Catalogue of Microorganisms (GCM) 10K type strain sequencing project: providing services to taxonomists for standard genome sequencing and annotation.</title>
        <authorList>
            <consortium name="The Broad Institute Genomics Platform"/>
            <consortium name="The Broad Institute Genome Sequencing Center for Infectious Disease"/>
            <person name="Wu L."/>
            <person name="Ma J."/>
        </authorList>
    </citation>
    <scope>NUCLEOTIDE SEQUENCE [LARGE SCALE GENOMIC DNA]</scope>
    <source>
        <strain evidence="2">CGMCC 1.15288</strain>
    </source>
</reference>
<dbReference type="EMBL" id="BMIA01000004">
    <property type="protein sequence ID" value="GGH49215.1"/>
    <property type="molecule type" value="Genomic_DNA"/>
</dbReference>
<evidence type="ECO:0000313" key="1">
    <source>
        <dbReference type="EMBL" id="GGH49215.1"/>
    </source>
</evidence>
<dbReference type="Proteomes" id="UP000600214">
    <property type="component" value="Unassembled WGS sequence"/>
</dbReference>
<sequence>MRREFRFGQHVAPAFGNVFVWEGDQPRPGDFMAMGKQARAHAERRADVPEKRRYYK</sequence>
<comment type="caution">
    <text evidence="1">The sequence shown here is derived from an EMBL/GenBank/DDBJ whole genome shotgun (WGS) entry which is preliminary data.</text>
</comment>
<name>A0ABQ1Z6E5_9BACT</name>
<evidence type="ECO:0000313" key="2">
    <source>
        <dbReference type="Proteomes" id="UP000600214"/>
    </source>
</evidence>
<proteinExistence type="predicted"/>
<keyword evidence="2" id="KW-1185">Reference proteome</keyword>
<gene>
    <name evidence="1" type="ORF">GCM10007423_51030</name>
</gene>
<organism evidence="1 2">
    <name type="scientific">Dyadobacter endophyticus</name>
    <dbReference type="NCBI Taxonomy" id="1749036"/>
    <lineage>
        <taxon>Bacteria</taxon>
        <taxon>Pseudomonadati</taxon>
        <taxon>Bacteroidota</taxon>
        <taxon>Cytophagia</taxon>
        <taxon>Cytophagales</taxon>
        <taxon>Spirosomataceae</taxon>
        <taxon>Dyadobacter</taxon>
    </lineage>
</organism>
<protein>
    <submittedName>
        <fullName evidence="1">Uncharacterized protein</fullName>
    </submittedName>
</protein>
<accession>A0ABQ1Z6E5</accession>